<protein>
    <submittedName>
        <fullName evidence="1">Uncharacterized protein</fullName>
    </submittedName>
</protein>
<accession>G3JJ99</accession>
<name>G3JJ99_CORMM</name>
<reference evidence="1 2" key="1">
    <citation type="journal article" date="2011" name="Genome Biol.">
        <title>Genome sequence of the insect pathogenic fungus Cordyceps militaris, a valued traditional Chinese medicine.</title>
        <authorList>
            <person name="Zheng P."/>
            <person name="Xia Y."/>
            <person name="Xiao G."/>
            <person name="Xiong C."/>
            <person name="Hu X."/>
            <person name="Zhang S."/>
            <person name="Zheng H."/>
            <person name="Huang Y."/>
            <person name="Zhou Y."/>
            <person name="Wang S."/>
            <person name="Zhao G.P."/>
            <person name="Liu X."/>
            <person name="St Leger R.J."/>
            <person name="Wang C."/>
        </authorList>
    </citation>
    <scope>NUCLEOTIDE SEQUENCE [LARGE SCALE GENOMIC DNA]</scope>
    <source>
        <strain evidence="1 2">CM01</strain>
    </source>
</reference>
<dbReference type="GeneID" id="18168216"/>
<dbReference type="KEGG" id="cmt:CCM_06201"/>
<sequence>MDASLYDDERKQRVKRTEDWLVSNVFGLLEKDERRQQDRHRMILGGDSGLYR</sequence>
<dbReference type="EMBL" id="JH126402">
    <property type="protein sequence ID" value="EGX92041.1"/>
    <property type="molecule type" value="Genomic_DNA"/>
</dbReference>
<dbReference type="InParanoid" id="G3JJ99"/>
<evidence type="ECO:0000313" key="2">
    <source>
        <dbReference type="Proteomes" id="UP000001610"/>
    </source>
</evidence>
<dbReference type="HOGENOM" id="CLU_3087151_0_0_1"/>
<dbReference type="AlphaFoldDB" id="G3JJ99"/>
<gene>
    <name evidence="1" type="ORF">CCM_06201</name>
</gene>
<dbReference type="Proteomes" id="UP000001610">
    <property type="component" value="Unassembled WGS sequence"/>
</dbReference>
<dbReference type="VEuPathDB" id="FungiDB:CCM_06201"/>
<evidence type="ECO:0000313" key="1">
    <source>
        <dbReference type="EMBL" id="EGX92041.1"/>
    </source>
</evidence>
<keyword evidence="2" id="KW-1185">Reference proteome</keyword>
<proteinExistence type="predicted"/>
<organism evidence="1 2">
    <name type="scientific">Cordyceps militaris (strain CM01)</name>
    <name type="common">Caterpillar fungus</name>
    <dbReference type="NCBI Taxonomy" id="983644"/>
    <lineage>
        <taxon>Eukaryota</taxon>
        <taxon>Fungi</taxon>
        <taxon>Dikarya</taxon>
        <taxon>Ascomycota</taxon>
        <taxon>Pezizomycotina</taxon>
        <taxon>Sordariomycetes</taxon>
        <taxon>Hypocreomycetidae</taxon>
        <taxon>Hypocreales</taxon>
        <taxon>Cordycipitaceae</taxon>
        <taxon>Cordyceps</taxon>
    </lineage>
</organism>
<dbReference type="RefSeq" id="XP_006671405.1">
    <property type="nucleotide sequence ID" value="XM_006671342.1"/>
</dbReference>